<dbReference type="EMBL" id="JAWHQM010000075">
    <property type="protein sequence ID" value="KAK5636695.1"/>
    <property type="molecule type" value="Genomic_DNA"/>
</dbReference>
<keyword evidence="3" id="KW-1185">Reference proteome</keyword>
<evidence type="ECO:0000256" key="1">
    <source>
        <dbReference type="SAM" id="MobiDB-lite"/>
    </source>
</evidence>
<dbReference type="AlphaFoldDB" id="A0AAN7Z4H7"/>
<evidence type="ECO:0000313" key="3">
    <source>
        <dbReference type="Proteomes" id="UP001305414"/>
    </source>
</evidence>
<gene>
    <name evidence="2" type="ORF">RRF57_012407</name>
</gene>
<evidence type="ECO:0000313" key="2">
    <source>
        <dbReference type="EMBL" id="KAK5636695.1"/>
    </source>
</evidence>
<feature type="region of interest" description="Disordered" evidence="1">
    <location>
        <begin position="79"/>
        <end position="192"/>
    </location>
</feature>
<feature type="compositionally biased region" description="Polar residues" evidence="1">
    <location>
        <begin position="180"/>
        <end position="190"/>
    </location>
</feature>
<dbReference type="Proteomes" id="UP001305414">
    <property type="component" value="Unassembled WGS sequence"/>
</dbReference>
<comment type="caution">
    <text evidence="2">The sequence shown here is derived from an EMBL/GenBank/DDBJ whole genome shotgun (WGS) entry which is preliminary data.</text>
</comment>
<feature type="compositionally biased region" description="Acidic residues" evidence="1">
    <location>
        <begin position="233"/>
        <end position="256"/>
    </location>
</feature>
<organism evidence="2 3">
    <name type="scientific">Xylaria bambusicola</name>
    <dbReference type="NCBI Taxonomy" id="326684"/>
    <lineage>
        <taxon>Eukaryota</taxon>
        <taxon>Fungi</taxon>
        <taxon>Dikarya</taxon>
        <taxon>Ascomycota</taxon>
        <taxon>Pezizomycotina</taxon>
        <taxon>Sordariomycetes</taxon>
        <taxon>Xylariomycetidae</taxon>
        <taxon>Xylariales</taxon>
        <taxon>Xylariaceae</taxon>
        <taxon>Xylaria</taxon>
    </lineage>
</organism>
<protein>
    <submittedName>
        <fullName evidence="2">Uncharacterized protein</fullName>
    </submittedName>
</protein>
<feature type="compositionally biased region" description="Basic and acidic residues" evidence="1">
    <location>
        <begin position="218"/>
        <end position="232"/>
    </location>
</feature>
<feature type="region of interest" description="Disordered" evidence="1">
    <location>
        <begin position="207"/>
        <end position="288"/>
    </location>
</feature>
<accession>A0AAN7Z4H7</accession>
<feature type="region of interest" description="Disordered" evidence="1">
    <location>
        <begin position="55"/>
        <end position="74"/>
    </location>
</feature>
<proteinExistence type="predicted"/>
<sequence length="288" mass="32491">MYPSQRRGLSKVDVRRRWSTSCLEDAAFGRAYHSLVLNGLVKTALEQQQARSQFSPWVHCHQPPPSSPQDVRESSIPLHALSRGPYGSNWRTLLQPTSRPPPELPSPLEASHEGVSNGRQPRRPPLPPPGNNNRRRLNKRRDQIDPHAAARNAETLRRRRSRTFCGPHMRDARVREGEASTAQFSTNPPNISIFGDIEFLSLEDAVENTSGANGGEQSMEKEKEKADSSSDERDSDDDDEEEEGGSDGDDCEDVLEVLDGYDRLEDFEDEELQASWDPFWPEHRDGAR</sequence>
<reference evidence="2 3" key="1">
    <citation type="submission" date="2023-10" db="EMBL/GenBank/DDBJ databases">
        <title>Draft genome sequence of Xylaria bambusicola isolate GMP-LS, the root and basal stem rot pathogen of sugarcane in Indonesia.</title>
        <authorList>
            <person name="Selvaraj P."/>
            <person name="Muralishankar V."/>
            <person name="Muruganantham S."/>
            <person name="Sp S."/>
            <person name="Haryani S."/>
            <person name="Lau K.J.X."/>
            <person name="Naqvi N.I."/>
        </authorList>
    </citation>
    <scope>NUCLEOTIDE SEQUENCE [LARGE SCALE GENOMIC DNA]</scope>
    <source>
        <strain evidence="2">GMP-LS</strain>
    </source>
</reference>
<feature type="compositionally biased region" description="Basic and acidic residues" evidence="1">
    <location>
        <begin position="168"/>
        <end position="178"/>
    </location>
</feature>
<name>A0AAN7Z4H7_9PEZI</name>